<evidence type="ECO:0000313" key="1">
    <source>
        <dbReference type="EMBL" id="SBS82115.1"/>
    </source>
</evidence>
<gene>
    <name evidence="2" type="ORF">POVCU1_049220</name>
    <name evidence="1" type="ORF">POVCU2_0013960</name>
</gene>
<name>A0A1A8VNH9_PLAOA</name>
<reference evidence="1" key="1">
    <citation type="submission" date="2016-05" db="EMBL/GenBank/DDBJ databases">
        <authorList>
            <person name="Lavstsen T."/>
            <person name="Jespersen J.S."/>
        </authorList>
    </citation>
    <scope>NUCLEOTIDE SEQUENCE [LARGE SCALE GENOMIC DNA]</scope>
</reference>
<dbReference type="AlphaFoldDB" id="A0A1A8VNH9"/>
<accession>A0A1A8VNH9</accession>
<reference evidence="3 4" key="2">
    <citation type="submission" date="2016-05" db="EMBL/GenBank/DDBJ databases">
        <authorList>
            <person name="Naeem Raeece"/>
        </authorList>
    </citation>
    <scope>NUCLEOTIDE SEQUENCE [LARGE SCALE GENOMIC DNA]</scope>
</reference>
<dbReference type="Proteomes" id="UP000078560">
    <property type="component" value="Unassembled WGS sequence"/>
</dbReference>
<dbReference type="Proteomes" id="UP000078546">
    <property type="component" value="Unassembled WGS sequence"/>
</dbReference>
<evidence type="ECO:0000313" key="2">
    <source>
        <dbReference type="EMBL" id="SBS98854.1"/>
    </source>
</evidence>
<organism evidence="1 4">
    <name type="scientific">Plasmodium ovale curtisi</name>
    <dbReference type="NCBI Taxonomy" id="864141"/>
    <lineage>
        <taxon>Eukaryota</taxon>
        <taxon>Sar</taxon>
        <taxon>Alveolata</taxon>
        <taxon>Apicomplexa</taxon>
        <taxon>Aconoidasida</taxon>
        <taxon>Haemosporida</taxon>
        <taxon>Plasmodiidae</taxon>
        <taxon>Plasmodium</taxon>
        <taxon>Plasmodium (Plasmodium)</taxon>
    </lineage>
</organism>
<evidence type="ECO:0000313" key="3">
    <source>
        <dbReference type="Proteomes" id="UP000078546"/>
    </source>
</evidence>
<dbReference type="EMBL" id="FLQU01000197">
    <property type="protein sequence ID" value="SBS82115.1"/>
    <property type="molecule type" value="Genomic_DNA"/>
</dbReference>
<dbReference type="EMBL" id="FLQV01000983">
    <property type="protein sequence ID" value="SBS98854.1"/>
    <property type="molecule type" value="Genomic_DNA"/>
</dbReference>
<protein>
    <submittedName>
        <fullName evidence="1">PIR Superfamily Protein</fullName>
    </submittedName>
</protein>
<evidence type="ECO:0000313" key="4">
    <source>
        <dbReference type="Proteomes" id="UP000078560"/>
    </source>
</evidence>
<proteinExistence type="predicted"/>
<sequence length="320" mass="37068">MDTKEMREKYPFFDEIWNSYDKFNNSITTVDTTYNTICETLINDGNLHKQENRKLCIQILNNLVSLFKETNVNNRIATLCKNFNNWLFYQINPLIITDDVVNNIFSALSKIPEESANVNKCPYYYYYTKFKEPGNIIKLDYFVDNIYSIINILINKNTPNYCLCRSYVYECIDIYIKMNKTYCPSESGINKDTCDKLRTFQNAYISYFANEIKISNNITSLISPEKGYLSECQPEEAEEIISGKDSNPVVGGVTGTLAGTCLSLLALYKFSPFGPMLRSRMESWKRNNNLDGEQELLFDGTGNLNTYSDNMEYHIQYQSL</sequence>